<protein>
    <submittedName>
        <fullName evidence="3">NAD-binding protein</fullName>
    </submittedName>
</protein>
<dbReference type="Gene3D" id="3.40.50.720">
    <property type="entry name" value="NAD(P)-binding Rossmann-like Domain"/>
    <property type="match status" value="1"/>
</dbReference>
<evidence type="ECO:0000313" key="4">
    <source>
        <dbReference type="Proteomes" id="UP000620124"/>
    </source>
</evidence>
<accession>A0A8H6XRD2</accession>
<dbReference type="Proteomes" id="UP000620124">
    <property type="component" value="Unassembled WGS sequence"/>
</dbReference>
<dbReference type="OrthoDB" id="498125at2759"/>
<comment type="similarity">
    <text evidence="1">Belongs to the short-chain dehydrogenases/reductases (SDR) family.</text>
</comment>
<gene>
    <name evidence="3" type="ORF">MVEN_01657100</name>
</gene>
<keyword evidence="2" id="KW-0521">NADP</keyword>
<dbReference type="EMBL" id="JACAZI010000014">
    <property type="protein sequence ID" value="KAF7344945.1"/>
    <property type="molecule type" value="Genomic_DNA"/>
</dbReference>
<name>A0A8H6XRD2_9AGAR</name>
<dbReference type="PRINTS" id="PR00080">
    <property type="entry name" value="SDRFAMILY"/>
</dbReference>
<dbReference type="GO" id="GO:0048038">
    <property type="term" value="F:quinone binding"/>
    <property type="evidence" value="ECO:0007669"/>
    <property type="project" value="TreeGrafter"/>
</dbReference>
<reference evidence="3" key="1">
    <citation type="submission" date="2020-05" db="EMBL/GenBank/DDBJ databases">
        <title>Mycena genomes resolve the evolution of fungal bioluminescence.</title>
        <authorList>
            <person name="Tsai I.J."/>
        </authorList>
    </citation>
    <scope>NUCLEOTIDE SEQUENCE</scope>
    <source>
        <strain evidence="3">CCC161011</strain>
    </source>
</reference>
<dbReference type="GO" id="GO:0016616">
    <property type="term" value="F:oxidoreductase activity, acting on the CH-OH group of donors, NAD or NADP as acceptor"/>
    <property type="evidence" value="ECO:0007669"/>
    <property type="project" value="TreeGrafter"/>
</dbReference>
<dbReference type="PRINTS" id="PR00081">
    <property type="entry name" value="GDHRDH"/>
</dbReference>
<dbReference type="PANTHER" id="PTHR42760">
    <property type="entry name" value="SHORT-CHAIN DEHYDROGENASES/REDUCTASES FAMILY MEMBER"/>
    <property type="match status" value="1"/>
</dbReference>
<dbReference type="FunFam" id="3.40.50.720:FF:000084">
    <property type="entry name" value="Short-chain dehydrogenase reductase"/>
    <property type="match status" value="1"/>
</dbReference>
<dbReference type="InterPro" id="IPR002347">
    <property type="entry name" value="SDR_fam"/>
</dbReference>
<dbReference type="InterPro" id="IPR036291">
    <property type="entry name" value="NAD(P)-bd_dom_sf"/>
</dbReference>
<evidence type="ECO:0000256" key="1">
    <source>
        <dbReference type="ARBA" id="ARBA00006484"/>
    </source>
</evidence>
<sequence>MSSRGIALVTGAGQGIGKAIALRLANDGLDVAVNDIPCNTKNLAQVVDEIKAIGRAASSHIADVSIENEVKNMVEEVVRVHAGLDVMVANAGVCKWASIPDTTVEEWDRMMAINARGTFLCYKYAGIQMVSQGRGGRIIGAASVAGKKGTAFTSAYCSSKFAVRGLTQAAAMEFGSHGITVNAYAPGIIETEMMRYIDQSHADTTGGTPGAFIKLLKETAGPLGKNGTPNDIAGLVSYIASKESQFITGQSISINGGMFFD</sequence>
<organism evidence="3 4">
    <name type="scientific">Mycena venus</name>
    <dbReference type="NCBI Taxonomy" id="2733690"/>
    <lineage>
        <taxon>Eukaryota</taxon>
        <taxon>Fungi</taxon>
        <taxon>Dikarya</taxon>
        <taxon>Basidiomycota</taxon>
        <taxon>Agaricomycotina</taxon>
        <taxon>Agaricomycetes</taxon>
        <taxon>Agaricomycetidae</taxon>
        <taxon>Agaricales</taxon>
        <taxon>Marasmiineae</taxon>
        <taxon>Mycenaceae</taxon>
        <taxon>Mycena</taxon>
    </lineage>
</organism>
<evidence type="ECO:0000313" key="3">
    <source>
        <dbReference type="EMBL" id="KAF7344945.1"/>
    </source>
</evidence>
<evidence type="ECO:0000256" key="2">
    <source>
        <dbReference type="ARBA" id="ARBA00022857"/>
    </source>
</evidence>
<dbReference type="InterPro" id="IPR020904">
    <property type="entry name" value="Sc_DH/Rdtase_CS"/>
</dbReference>
<dbReference type="Pfam" id="PF13561">
    <property type="entry name" value="adh_short_C2"/>
    <property type="match status" value="1"/>
</dbReference>
<dbReference type="PANTHER" id="PTHR42760:SF121">
    <property type="entry name" value="3-OXOACYL-(ACYL-CARRIER-PROTEIN) REDUCTASE"/>
    <property type="match status" value="1"/>
</dbReference>
<dbReference type="AlphaFoldDB" id="A0A8H6XRD2"/>
<proteinExistence type="inferred from homology"/>
<dbReference type="GO" id="GO:0006633">
    <property type="term" value="P:fatty acid biosynthetic process"/>
    <property type="evidence" value="ECO:0007669"/>
    <property type="project" value="TreeGrafter"/>
</dbReference>
<dbReference type="PROSITE" id="PS00061">
    <property type="entry name" value="ADH_SHORT"/>
    <property type="match status" value="1"/>
</dbReference>
<keyword evidence="4" id="KW-1185">Reference proteome</keyword>
<comment type="caution">
    <text evidence="3">The sequence shown here is derived from an EMBL/GenBank/DDBJ whole genome shotgun (WGS) entry which is preliminary data.</text>
</comment>
<dbReference type="SUPFAM" id="SSF51735">
    <property type="entry name" value="NAD(P)-binding Rossmann-fold domains"/>
    <property type="match status" value="1"/>
</dbReference>